<dbReference type="Proteomes" id="UP000782901">
    <property type="component" value="Unassembled WGS sequence"/>
</dbReference>
<name>A0A943DPE5_BACT4</name>
<protein>
    <submittedName>
        <fullName evidence="1">Uncharacterized protein</fullName>
    </submittedName>
</protein>
<reference evidence="1" key="1">
    <citation type="submission" date="2021-02" db="EMBL/GenBank/DDBJ databases">
        <title>Infant gut strain persistence is associated with maternal origin, phylogeny, and functional potential including surface adhesion and iron acquisition.</title>
        <authorList>
            <person name="Lou Y.C."/>
        </authorList>
    </citation>
    <scope>NUCLEOTIDE SEQUENCE</scope>
    <source>
        <strain evidence="1">L3_082_243G1_dasL3_082_243G1_maxbin2.maxbin.015s ta_sub</strain>
    </source>
</reference>
<dbReference type="AlphaFoldDB" id="A0A943DPE5"/>
<gene>
    <name evidence="1" type="ORF">KHY35_08235</name>
</gene>
<proteinExistence type="predicted"/>
<sequence length="67" mass="7676">MKAKVIKNIIQKMKDNGYSKIAIIKDDYVDIKQIIVDEDNETISVCKGNGGRYFVDCNSINIVYNKF</sequence>
<comment type="caution">
    <text evidence="1">The sequence shown here is derived from an EMBL/GenBank/DDBJ whole genome shotgun (WGS) entry which is preliminary data.</text>
</comment>
<evidence type="ECO:0000313" key="1">
    <source>
        <dbReference type="EMBL" id="MBS5410690.1"/>
    </source>
</evidence>
<organism evidence="1 2">
    <name type="scientific">Bacteroides thetaiotaomicron</name>
    <dbReference type="NCBI Taxonomy" id="818"/>
    <lineage>
        <taxon>Bacteria</taxon>
        <taxon>Pseudomonadati</taxon>
        <taxon>Bacteroidota</taxon>
        <taxon>Bacteroidia</taxon>
        <taxon>Bacteroidales</taxon>
        <taxon>Bacteroidaceae</taxon>
        <taxon>Bacteroides</taxon>
    </lineage>
</organism>
<accession>A0A943DPE5</accession>
<dbReference type="EMBL" id="JAGZEE010000010">
    <property type="protein sequence ID" value="MBS5410690.1"/>
    <property type="molecule type" value="Genomic_DNA"/>
</dbReference>
<evidence type="ECO:0000313" key="2">
    <source>
        <dbReference type="Proteomes" id="UP000782901"/>
    </source>
</evidence>